<dbReference type="EnsemblMetazoa" id="GPAI009757-RA">
    <property type="protein sequence ID" value="GPAI009757-PA"/>
    <property type="gene ID" value="GPAI009757"/>
</dbReference>
<proteinExistence type="predicted"/>
<dbReference type="AlphaFoldDB" id="A0A1A9ZBN1"/>
<reference evidence="1" key="2">
    <citation type="submission" date="2020-05" db="UniProtKB">
        <authorList>
            <consortium name="EnsemblMetazoa"/>
        </authorList>
    </citation>
    <scope>IDENTIFICATION</scope>
    <source>
        <strain evidence="1">IAEA</strain>
    </source>
</reference>
<protein>
    <submittedName>
        <fullName evidence="1">Uncharacterized protein</fullName>
    </submittedName>
</protein>
<dbReference type="VEuPathDB" id="VectorBase:GPAI009757"/>
<reference evidence="2" key="1">
    <citation type="submission" date="2014-03" db="EMBL/GenBank/DDBJ databases">
        <authorList>
            <person name="Aksoy S."/>
            <person name="Warren W."/>
            <person name="Wilson R.K."/>
        </authorList>
    </citation>
    <scope>NUCLEOTIDE SEQUENCE [LARGE SCALE GENOMIC DNA]</scope>
    <source>
        <strain evidence="2">IAEA</strain>
    </source>
</reference>
<name>A0A1A9ZBN1_GLOPL</name>
<evidence type="ECO:0000313" key="2">
    <source>
        <dbReference type="Proteomes" id="UP000092445"/>
    </source>
</evidence>
<dbReference type="Proteomes" id="UP000092445">
    <property type="component" value="Unassembled WGS sequence"/>
</dbReference>
<sequence>MERPKKAKYHLPELIVNGIIRSTAQLRTLLLLFRFVRYKVLPFREFINDLKILQREMKNYGKKKYSSTVEQLITRFPITWELCLDARRGSQNIIRQWNGKR</sequence>
<accession>A0A1A9ZBN1</accession>
<keyword evidence="2" id="KW-1185">Reference proteome</keyword>
<organism evidence="1 2">
    <name type="scientific">Glossina pallidipes</name>
    <name type="common">Tsetse fly</name>
    <dbReference type="NCBI Taxonomy" id="7398"/>
    <lineage>
        <taxon>Eukaryota</taxon>
        <taxon>Metazoa</taxon>
        <taxon>Ecdysozoa</taxon>
        <taxon>Arthropoda</taxon>
        <taxon>Hexapoda</taxon>
        <taxon>Insecta</taxon>
        <taxon>Pterygota</taxon>
        <taxon>Neoptera</taxon>
        <taxon>Endopterygota</taxon>
        <taxon>Diptera</taxon>
        <taxon>Brachycera</taxon>
        <taxon>Muscomorpha</taxon>
        <taxon>Hippoboscoidea</taxon>
        <taxon>Glossinidae</taxon>
        <taxon>Glossina</taxon>
    </lineage>
</organism>
<evidence type="ECO:0000313" key="1">
    <source>
        <dbReference type="EnsemblMetazoa" id="GPAI009757-PA"/>
    </source>
</evidence>